<evidence type="ECO:0000313" key="3">
    <source>
        <dbReference type="EMBL" id="KYG76007.1"/>
    </source>
</evidence>
<keyword evidence="1" id="KW-1133">Transmembrane helix</keyword>
<dbReference type="Pfam" id="PF02517">
    <property type="entry name" value="Rce1-like"/>
    <property type="match status" value="1"/>
</dbReference>
<comment type="caution">
    <text evidence="3">The sequence shown here is derived from an EMBL/GenBank/DDBJ whole genome shotgun (WGS) entry which is preliminary data.</text>
</comment>
<keyword evidence="1" id="KW-0812">Transmembrane</keyword>
<reference evidence="3 4" key="1">
    <citation type="submission" date="2016-01" db="EMBL/GenBank/DDBJ databases">
        <title>Genome sequencing of Roseivirga spongicola UST030701-084.</title>
        <authorList>
            <person name="Selvaratnam C."/>
            <person name="Thevarajoo S."/>
            <person name="Goh K.M."/>
            <person name="Ee R."/>
            <person name="Chan K.-G."/>
            <person name="Chong C.S."/>
        </authorList>
    </citation>
    <scope>NUCLEOTIDE SEQUENCE [LARGE SCALE GENOMIC DNA]</scope>
    <source>
        <strain evidence="3 4">UST030701-084</strain>
    </source>
</reference>
<sequence length="238" mass="27112">MIGIVVILGVSWLLLVFIQEKGLSVLGFLPLKKALIQFSYGLASVMLIRAIILFFEAQFKSFEFTANPVFNPEELFSSFWYHFKSALTEELMYRGALLYILIQRIGPKKAIWITSLIFGVYHWFSYNMFGGAIVPMIYILLITGVAGFVWAYAYHKTNSMTMAIGMHLGSNFFLSLFLPNQPYGELLYSITGIAELSEWNQLYVALFSGLGPSILMFFAIKLYLTMEEKFNESEKALT</sequence>
<feature type="transmembrane region" description="Helical" evidence="1">
    <location>
        <begin position="160"/>
        <end position="178"/>
    </location>
</feature>
<dbReference type="STRING" id="333140.AWW68_09265"/>
<evidence type="ECO:0000313" key="4">
    <source>
        <dbReference type="Proteomes" id="UP000075606"/>
    </source>
</evidence>
<dbReference type="Proteomes" id="UP000075606">
    <property type="component" value="Unassembled WGS sequence"/>
</dbReference>
<dbReference type="AlphaFoldDB" id="A0A150XBA5"/>
<dbReference type="PANTHER" id="PTHR39430">
    <property type="entry name" value="MEMBRANE-ASSOCIATED PROTEASE-RELATED"/>
    <property type="match status" value="1"/>
</dbReference>
<feature type="domain" description="CAAX prenyl protease 2/Lysostaphin resistance protein A-like" evidence="2">
    <location>
        <begin position="75"/>
        <end position="173"/>
    </location>
</feature>
<dbReference type="GO" id="GO:0004175">
    <property type="term" value="F:endopeptidase activity"/>
    <property type="evidence" value="ECO:0007669"/>
    <property type="project" value="UniProtKB-ARBA"/>
</dbReference>
<organism evidence="3 4">
    <name type="scientific">Roseivirga spongicola</name>
    <dbReference type="NCBI Taxonomy" id="333140"/>
    <lineage>
        <taxon>Bacteria</taxon>
        <taxon>Pseudomonadati</taxon>
        <taxon>Bacteroidota</taxon>
        <taxon>Cytophagia</taxon>
        <taxon>Cytophagales</taxon>
        <taxon>Roseivirgaceae</taxon>
        <taxon>Roseivirga</taxon>
    </lineage>
</organism>
<feature type="transmembrane region" description="Helical" evidence="1">
    <location>
        <begin position="34"/>
        <end position="55"/>
    </location>
</feature>
<dbReference type="GO" id="GO:0080120">
    <property type="term" value="P:CAAX-box protein maturation"/>
    <property type="evidence" value="ECO:0007669"/>
    <property type="project" value="UniProtKB-ARBA"/>
</dbReference>
<feature type="transmembrane region" description="Helical" evidence="1">
    <location>
        <begin position="202"/>
        <end position="224"/>
    </location>
</feature>
<dbReference type="PANTHER" id="PTHR39430:SF1">
    <property type="entry name" value="PROTEASE"/>
    <property type="match status" value="1"/>
</dbReference>
<protein>
    <recommendedName>
        <fullName evidence="2">CAAX prenyl protease 2/Lysostaphin resistance protein A-like domain-containing protein</fullName>
    </recommendedName>
</protein>
<keyword evidence="1" id="KW-0472">Membrane</keyword>
<evidence type="ECO:0000259" key="2">
    <source>
        <dbReference type="Pfam" id="PF02517"/>
    </source>
</evidence>
<feature type="transmembrane region" description="Helical" evidence="1">
    <location>
        <begin position="110"/>
        <end position="126"/>
    </location>
</feature>
<evidence type="ECO:0000256" key="1">
    <source>
        <dbReference type="SAM" id="Phobius"/>
    </source>
</evidence>
<dbReference type="RefSeq" id="WP_068220314.1">
    <property type="nucleotide sequence ID" value="NZ_LRPC01000012.1"/>
</dbReference>
<feature type="transmembrane region" description="Helical" evidence="1">
    <location>
        <begin position="132"/>
        <end position="153"/>
    </location>
</feature>
<name>A0A150XBA5_9BACT</name>
<proteinExistence type="predicted"/>
<dbReference type="InterPro" id="IPR003675">
    <property type="entry name" value="Rce1/LyrA-like_dom"/>
</dbReference>
<dbReference type="OrthoDB" id="324900at2"/>
<accession>A0A150XBA5</accession>
<dbReference type="EMBL" id="LRPC01000012">
    <property type="protein sequence ID" value="KYG76007.1"/>
    <property type="molecule type" value="Genomic_DNA"/>
</dbReference>
<gene>
    <name evidence="3" type="ORF">AWW68_09265</name>
</gene>
<keyword evidence="4" id="KW-1185">Reference proteome</keyword>